<evidence type="ECO:0000313" key="3">
    <source>
        <dbReference type="EMBL" id="OAP60353.1"/>
    </source>
</evidence>
<dbReference type="GeneID" id="30009523"/>
<accession>A0A178ZMB9</accession>
<dbReference type="OrthoDB" id="2140105at2759"/>
<sequence length="505" mass="57088">MLKPQDLRNIYGRSHENRISSRDKDIKGPNVIAIKAIVKGLVLVQLTFFLLFCYIFGTLYVSNSHVKHLGVVFVDYDQGLVGQSVWAAYNQLKGDDFPTLYPRSPSEYPTPDSIRHGVCKTDFWAGYFVSAHASERLAAALGGGEAASSYNPADVVTYVWNEARWPLNVESDLATNFVKLSTAAQGAYHALNGTGAIRALNLSSPQAVAALYNPWQVQSINIQQTNQGPRTVYNTIVVVLIIIKQFFFLLLINGVCSTFKLYLRLKPHHLVFRRLLGSSVATITGSLLLTGAIWAFRANWIVNGNQFVLTWMTYWLYEEINFFFIDAATAWVPAPFMPSVLVTWVIMNVSSTLQPIELSAGFFKWMYALPAHEMYETLVDIWSGGCNPQLYRSLPILFSWWILFTPLAMLGVLRRCHFAAIDFDKEEAAFQKRFQEAKEFERKRDRERSRDLATAAEKDSIDQEDDVELANILRKQETEIRSLYSADSRTRYGPSIVAPGTERLG</sequence>
<organism evidence="3 4">
    <name type="scientific">Fonsecaea erecta</name>
    <dbReference type="NCBI Taxonomy" id="1367422"/>
    <lineage>
        <taxon>Eukaryota</taxon>
        <taxon>Fungi</taxon>
        <taxon>Dikarya</taxon>
        <taxon>Ascomycota</taxon>
        <taxon>Pezizomycotina</taxon>
        <taxon>Eurotiomycetes</taxon>
        <taxon>Chaetothyriomycetidae</taxon>
        <taxon>Chaetothyriales</taxon>
        <taxon>Herpotrichiellaceae</taxon>
        <taxon>Fonsecaea</taxon>
    </lineage>
</organism>
<dbReference type="Proteomes" id="UP000078343">
    <property type="component" value="Unassembled WGS sequence"/>
</dbReference>
<feature type="transmembrane region" description="Helical" evidence="1">
    <location>
        <begin position="394"/>
        <end position="413"/>
    </location>
</feature>
<feature type="transmembrane region" description="Helical" evidence="1">
    <location>
        <begin position="236"/>
        <end position="263"/>
    </location>
</feature>
<dbReference type="PANTHER" id="PTHR34814:SF2">
    <property type="entry name" value="DUF3533 DOMAIN-CONTAINING PROTEIN"/>
    <property type="match status" value="1"/>
</dbReference>
<keyword evidence="1" id="KW-1133">Transmembrane helix</keyword>
<dbReference type="EMBL" id="LVYI01000004">
    <property type="protein sequence ID" value="OAP60353.1"/>
    <property type="molecule type" value="Genomic_DNA"/>
</dbReference>
<protein>
    <recommendedName>
        <fullName evidence="2">DUF3533 domain-containing protein</fullName>
    </recommendedName>
</protein>
<evidence type="ECO:0000256" key="1">
    <source>
        <dbReference type="SAM" id="Phobius"/>
    </source>
</evidence>
<evidence type="ECO:0000259" key="2">
    <source>
        <dbReference type="Pfam" id="PF12051"/>
    </source>
</evidence>
<proteinExistence type="predicted"/>
<reference evidence="3 4" key="1">
    <citation type="submission" date="2016-04" db="EMBL/GenBank/DDBJ databases">
        <title>Draft genome of Fonsecaea erecta CBS 125763.</title>
        <authorList>
            <person name="Weiss V.A."/>
            <person name="Vicente V.A."/>
            <person name="Raittz R.T."/>
            <person name="Moreno L.F."/>
            <person name="De Souza E.M."/>
            <person name="Pedrosa F.O."/>
            <person name="Steffens M.B."/>
            <person name="Faoro H."/>
            <person name="Tadra-Sfeir M.Z."/>
            <person name="Najafzadeh M.J."/>
            <person name="Felipe M.S."/>
            <person name="Teixeira M."/>
            <person name="Sun J."/>
            <person name="Xi L."/>
            <person name="Gomes R."/>
            <person name="De Azevedo C.M."/>
            <person name="Salgado C.G."/>
            <person name="Da Silva M.B."/>
            <person name="Nascimento M.F."/>
            <person name="Queiroz-Telles F."/>
            <person name="Attili D.S."/>
            <person name="Gorbushina A."/>
        </authorList>
    </citation>
    <scope>NUCLEOTIDE SEQUENCE [LARGE SCALE GENOMIC DNA]</scope>
    <source>
        <strain evidence="3 4">CBS 125763</strain>
    </source>
</reference>
<keyword evidence="1" id="KW-0812">Transmembrane</keyword>
<feature type="transmembrane region" description="Helical" evidence="1">
    <location>
        <begin position="36"/>
        <end position="57"/>
    </location>
</feature>
<dbReference type="PANTHER" id="PTHR34814">
    <property type="entry name" value="NITROSOGUANIDINE RESISTANCE PROTEIN SNG1"/>
    <property type="match status" value="1"/>
</dbReference>
<feature type="domain" description="DUF3533" evidence="2">
    <location>
        <begin position="41"/>
        <end position="404"/>
    </location>
</feature>
<dbReference type="STRING" id="1367422.A0A178ZMB9"/>
<evidence type="ECO:0000313" key="4">
    <source>
        <dbReference type="Proteomes" id="UP000078343"/>
    </source>
</evidence>
<dbReference type="InterPro" id="IPR022703">
    <property type="entry name" value="DUF3533"/>
</dbReference>
<gene>
    <name evidence="3" type="ORF">AYL99_05355</name>
</gene>
<comment type="caution">
    <text evidence="3">The sequence shown here is derived from an EMBL/GenBank/DDBJ whole genome shotgun (WGS) entry which is preliminary data.</text>
</comment>
<dbReference type="InterPro" id="IPR053001">
    <property type="entry name" value="MNNG_permease-like"/>
</dbReference>
<dbReference type="RefSeq" id="XP_018693720.1">
    <property type="nucleotide sequence ID" value="XM_018836867.1"/>
</dbReference>
<dbReference type="GO" id="GO:0016020">
    <property type="term" value="C:membrane"/>
    <property type="evidence" value="ECO:0007669"/>
    <property type="project" value="TreeGrafter"/>
</dbReference>
<dbReference type="AlphaFoldDB" id="A0A178ZMB9"/>
<keyword evidence="4" id="KW-1185">Reference proteome</keyword>
<feature type="transmembrane region" description="Helical" evidence="1">
    <location>
        <begin position="275"/>
        <end position="294"/>
    </location>
</feature>
<name>A0A178ZMB9_9EURO</name>
<dbReference type="Pfam" id="PF12051">
    <property type="entry name" value="DUF3533"/>
    <property type="match status" value="1"/>
</dbReference>
<feature type="transmembrane region" description="Helical" evidence="1">
    <location>
        <begin position="324"/>
        <end position="347"/>
    </location>
</feature>
<keyword evidence="1" id="KW-0472">Membrane</keyword>